<dbReference type="RefSeq" id="WP_271426986.1">
    <property type="nucleotide sequence ID" value="NZ_JAQIPB010000002.1"/>
</dbReference>
<dbReference type="GO" id="GO:0032259">
    <property type="term" value="P:methylation"/>
    <property type="evidence" value="ECO:0007669"/>
    <property type="project" value="UniProtKB-KW"/>
</dbReference>
<keyword evidence="3" id="KW-1185">Reference proteome</keyword>
<dbReference type="SUPFAM" id="SSF53335">
    <property type="entry name" value="S-adenosyl-L-methionine-dependent methyltransferases"/>
    <property type="match status" value="1"/>
</dbReference>
<dbReference type="CDD" id="cd02440">
    <property type="entry name" value="AdoMet_MTases"/>
    <property type="match status" value="1"/>
</dbReference>
<protein>
    <submittedName>
        <fullName evidence="2">Class I SAM-dependent methyltransferase</fullName>
    </submittedName>
</protein>
<evidence type="ECO:0000313" key="3">
    <source>
        <dbReference type="Proteomes" id="UP001212602"/>
    </source>
</evidence>
<feature type="domain" description="Methyltransferase" evidence="1">
    <location>
        <begin position="30"/>
        <end position="116"/>
    </location>
</feature>
<dbReference type="Proteomes" id="UP001212602">
    <property type="component" value="Unassembled WGS sequence"/>
</dbReference>
<dbReference type="AlphaFoldDB" id="A0AAE3N887"/>
<evidence type="ECO:0000259" key="1">
    <source>
        <dbReference type="Pfam" id="PF13649"/>
    </source>
</evidence>
<reference evidence="2" key="1">
    <citation type="submission" date="2023-01" db="EMBL/GenBank/DDBJ databases">
        <title>Xenophilus mangrovi sp. nov., isolated from soil of Mangrove nature reserve.</title>
        <authorList>
            <person name="Xu S."/>
            <person name="Liu Z."/>
            <person name="Xu Y."/>
        </authorList>
    </citation>
    <scope>NUCLEOTIDE SEQUENCE</scope>
    <source>
        <strain evidence="2">YW8</strain>
    </source>
</reference>
<dbReference type="Pfam" id="PF13649">
    <property type="entry name" value="Methyltransf_25"/>
    <property type="match status" value="1"/>
</dbReference>
<dbReference type="InterPro" id="IPR041698">
    <property type="entry name" value="Methyltransf_25"/>
</dbReference>
<keyword evidence="2" id="KW-0808">Transferase</keyword>
<dbReference type="InterPro" id="IPR029063">
    <property type="entry name" value="SAM-dependent_MTases_sf"/>
</dbReference>
<comment type="caution">
    <text evidence="2">The sequence shown here is derived from an EMBL/GenBank/DDBJ whole genome shotgun (WGS) entry which is preliminary data.</text>
</comment>
<dbReference type="GO" id="GO:0008168">
    <property type="term" value="F:methyltransferase activity"/>
    <property type="evidence" value="ECO:0007669"/>
    <property type="project" value="UniProtKB-KW"/>
</dbReference>
<gene>
    <name evidence="2" type="ORF">PGB34_04965</name>
</gene>
<dbReference type="EMBL" id="JAQIPB010000002">
    <property type="protein sequence ID" value="MDA7415707.1"/>
    <property type="molecule type" value="Genomic_DNA"/>
</dbReference>
<dbReference type="Gene3D" id="3.40.50.150">
    <property type="entry name" value="Vaccinia Virus protein VP39"/>
    <property type="match status" value="1"/>
</dbReference>
<accession>A0AAE3N887</accession>
<name>A0AAE3N887_9BURK</name>
<evidence type="ECO:0000313" key="2">
    <source>
        <dbReference type="EMBL" id="MDA7415707.1"/>
    </source>
</evidence>
<keyword evidence="2" id="KW-0489">Methyltransferase</keyword>
<proteinExistence type="predicted"/>
<sequence>MQAIQPPQPLHPPSDWLLRWAHLIRPGGRVLDVACGPGRHMYWLHAQGFQLCGVDRDPAALASLAPLAQAGAQVLAADIENGLWPLAGQQFDAVLVTNYLWRARIAEIADCVAPGGLLIYETFAQGQESVGRPARAEFLLAPGELLQSAASARLRVIAYEDGFVDTPAPRFVQRMVAARAPAAAPQKPVRHLLRPP</sequence>
<organism evidence="2 3">
    <name type="scientific">Xenophilus arseniciresistens</name>
    <dbReference type="NCBI Taxonomy" id="1283306"/>
    <lineage>
        <taxon>Bacteria</taxon>
        <taxon>Pseudomonadati</taxon>
        <taxon>Pseudomonadota</taxon>
        <taxon>Betaproteobacteria</taxon>
        <taxon>Burkholderiales</taxon>
        <taxon>Comamonadaceae</taxon>
        <taxon>Xenophilus</taxon>
    </lineage>
</organism>